<dbReference type="SUPFAM" id="SSF53448">
    <property type="entry name" value="Nucleotide-diphospho-sugar transferases"/>
    <property type="match status" value="1"/>
</dbReference>
<keyword evidence="1 4" id="KW-0808">Transferase</keyword>
<dbReference type="InterPro" id="IPR029044">
    <property type="entry name" value="Nucleotide-diphossugar_trans"/>
</dbReference>
<proteinExistence type="predicted"/>
<dbReference type="EMBL" id="BBIO01000017">
    <property type="protein sequence ID" value="GAK46313.1"/>
    <property type="molecule type" value="Genomic_DNA"/>
</dbReference>
<accession>A0A081BE45</accession>
<keyword evidence="5" id="KW-1185">Reference proteome</keyword>
<reference evidence="4 5" key="1">
    <citation type="submission" date="2014-07" db="EMBL/GenBank/DDBJ databases">
        <title>Tepidicaulis marinum gen. nov., sp. nov., a novel marine bacterium denitrifying nitrate to nitrous oxide strictly under microaerobic conditions.</title>
        <authorList>
            <person name="Takeuchi M."/>
            <person name="Yamagishi T."/>
            <person name="Kamagata Y."/>
            <person name="Oshima K."/>
            <person name="Hattori M."/>
            <person name="Katayama T."/>
            <person name="Hanada S."/>
            <person name="Tamaki H."/>
            <person name="Marumo K."/>
            <person name="Maeda H."/>
            <person name="Nedachi M."/>
            <person name="Iwasaki W."/>
            <person name="Suwa Y."/>
            <person name="Sakata S."/>
        </authorList>
    </citation>
    <scope>NUCLEOTIDE SEQUENCE [LARGE SCALE GENOMIC DNA]</scope>
    <source>
        <strain evidence="4 5">MA2</strain>
    </source>
</reference>
<organism evidence="4 5">
    <name type="scientific">Tepidicaulis marinus</name>
    <dbReference type="NCBI Taxonomy" id="1333998"/>
    <lineage>
        <taxon>Bacteria</taxon>
        <taxon>Pseudomonadati</taxon>
        <taxon>Pseudomonadota</taxon>
        <taxon>Alphaproteobacteria</taxon>
        <taxon>Hyphomicrobiales</taxon>
        <taxon>Parvibaculaceae</taxon>
        <taxon>Tepidicaulis</taxon>
    </lineage>
</organism>
<dbReference type="GO" id="GO:0016779">
    <property type="term" value="F:nucleotidyltransferase activity"/>
    <property type="evidence" value="ECO:0007669"/>
    <property type="project" value="UniProtKB-KW"/>
</dbReference>
<keyword evidence="2" id="KW-0548">Nucleotidyltransferase</keyword>
<evidence type="ECO:0000256" key="2">
    <source>
        <dbReference type="ARBA" id="ARBA00022695"/>
    </source>
</evidence>
<dbReference type="InterPro" id="IPR005835">
    <property type="entry name" value="NTP_transferase_dom"/>
</dbReference>
<sequence>MSDISRAMIMAAGMGNRMRPLTDKMPKPLVPFLGKPLIDHALDKLAAAGVSDVIVNLHYKAEMLEAHLKGRACPRIHFSDERDKLLDTGGGLKKARPLLGEAPIFVMNSDTVWAEGLSPILGRMKAFWDAEKMDALLMMAPAVTTIGECRRGDFMMDGLGRLTRRREAHVAPFMFAGVQIFHPRLLEGAPEGAFSTNLLWDKAAEEGRLFGLRLDGVWMHVGTPGDLAEAEAFMRDL</sequence>
<evidence type="ECO:0000313" key="5">
    <source>
        <dbReference type="Proteomes" id="UP000028702"/>
    </source>
</evidence>
<dbReference type="CDD" id="cd06422">
    <property type="entry name" value="NTP_transferase_like_1"/>
    <property type="match status" value="1"/>
</dbReference>
<comment type="caution">
    <text evidence="4">The sequence shown here is derived from an EMBL/GenBank/DDBJ whole genome shotgun (WGS) entry which is preliminary data.</text>
</comment>
<protein>
    <submittedName>
        <fullName evidence="4">Nucleotidyl transferase</fullName>
    </submittedName>
</protein>
<dbReference type="InterPro" id="IPR050065">
    <property type="entry name" value="GlmU-like"/>
</dbReference>
<evidence type="ECO:0000256" key="1">
    <source>
        <dbReference type="ARBA" id="ARBA00022679"/>
    </source>
</evidence>
<evidence type="ECO:0000313" key="4">
    <source>
        <dbReference type="EMBL" id="GAK46313.1"/>
    </source>
</evidence>
<dbReference type="eggNOG" id="COG1208">
    <property type="taxonomic scope" value="Bacteria"/>
</dbReference>
<dbReference type="PANTHER" id="PTHR43584">
    <property type="entry name" value="NUCLEOTIDYL TRANSFERASE"/>
    <property type="match status" value="1"/>
</dbReference>
<dbReference type="Gene3D" id="3.90.550.10">
    <property type="entry name" value="Spore Coat Polysaccharide Biosynthesis Protein SpsA, Chain A"/>
    <property type="match status" value="1"/>
</dbReference>
<gene>
    <name evidence="4" type="ORF">M2A_2812</name>
</gene>
<name>A0A081BE45_9HYPH</name>
<dbReference type="PANTHER" id="PTHR43584:SF8">
    <property type="entry name" value="N-ACETYLMURAMATE ALPHA-1-PHOSPHATE URIDYLYLTRANSFERASE"/>
    <property type="match status" value="1"/>
</dbReference>
<dbReference type="AlphaFoldDB" id="A0A081BE45"/>
<dbReference type="STRING" id="1333998.M2A_2812"/>
<dbReference type="Pfam" id="PF00483">
    <property type="entry name" value="NTP_transferase"/>
    <property type="match status" value="1"/>
</dbReference>
<feature type="domain" description="Nucleotidyl transferase" evidence="3">
    <location>
        <begin position="7"/>
        <end position="126"/>
    </location>
</feature>
<dbReference type="RefSeq" id="WP_045448745.1">
    <property type="nucleotide sequence ID" value="NZ_BBIO01000017.1"/>
</dbReference>
<evidence type="ECO:0000259" key="3">
    <source>
        <dbReference type="Pfam" id="PF00483"/>
    </source>
</evidence>
<dbReference type="Proteomes" id="UP000028702">
    <property type="component" value="Unassembled WGS sequence"/>
</dbReference>